<evidence type="ECO:0000256" key="16">
    <source>
        <dbReference type="ARBA" id="ARBA00023316"/>
    </source>
</evidence>
<comment type="subcellular location">
    <subcellularLocation>
        <location evidence="3 19">Cytoplasm</location>
    </subcellularLocation>
</comment>
<dbReference type="InterPro" id="IPR003170">
    <property type="entry name" value="MurB"/>
</dbReference>
<gene>
    <name evidence="19" type="primary">murB</name>
    <name evidence="21" type="ORF">SHALO_2938</name>
</gene>
<evidence type="ECO:0000256" key="9">
    <source>
        <dbReference type="ARBA" id="ARBA00022630"/>
    </source>
</evidence>
<keyword evidence="14 19" id="KW-0560">Oxidoreductase</keyword>
<accession>A0A1D7TNZ9</accession>
<dbReference type="Gene3D" id="3.90.78.10">
    <property type="entry name" value="UDP-N-acetylenolpyruvoylglucosamine reductase, C-terminal domain"/>
    <property type="match status" value="1"/>
</dbReference>
<dbReference type="GO" id="GO:0005829">
    <property type="term" value="C:cytosol"/>
    <property type="evidence" value="ECO:0007669"/>
    <property type="project" value="TreeGrafter"/>
</dbReference>
<dbReference type="InterPro" id="IPR016169">
    <property type="entry name" value="FAD-bd_PCMH_sub2"/>
</dbReference>
<keyword evidence="12 19" id="KW-0133">Cell shape</keyword>
<evidence type="ECO:0000256" key="7">
    <source>
        <dbReference type="ARBA" id="ARBA00022490"/>
    </source>
</evidence>
<comment type="catalytic activity">
    <reaction evidence="18 19">
        <text>UDP-N-acetyl-alpha-D-muramate + NADP(+) = UDP-N-acetyl-3-O-(1-carboxyvinyl)-alpha-D-glucosamine + NADPH + H(+)</text>
        <dbReference type="Rhea" id="RHEA:12248"/>
        <dbReference type="ChEBI" id="CHEBI:15378"/>
        <dbReference type="ChEBI" id="CHEBI:57783"/>
        <dbReference type="ChEBI" id="CHEBI:58349"/>
        <dbReference type="ChEBI" id="CHEBI:68483"/>
        <dbReference type="ChEBI" id="CHEBI:70757"/>
        <dbReference type="EC" id="1.3.1.98"/>
    </reaction>
</comment>
<keyword evidence="8 19" id="KW-0132">Cell division</keyword>
<evidence type="ECO:0000256" key="13">
    <source>
        <dbReference type="ARBA" id="ARBA00022984"/>
    </source>
</evidence>
<comment type="cofactor">
    <cofactor evidence="1 19">
        <name>FAD</name>
        <dbReference type="ChEBI" id="CHEBI:57692"/>
    </cofactor>
</comment>
<evidence type="ECO:0000256" key="5">
    <source>
        <dbReference type="ARBA" id="ARBA00012518"/>
    </source>
</evidence>
<evidence type="ECO:0000256" key="18">
    <source>
        <dbReference type="ARBA" id="ARBA00048914"/>
    </source>
</evidence>
<evidence type="ECO:0000256" key="15">
    <source>
        <dbReference type="ARBA" id="ARBA00023306"/>
    </source>
</evidence>
<dbReference type="GO" id="GO:0008360">
    <property type="term" value="P:regulation of cell shape"/>
    <property type="evidence" value="ECO:0007669"/>
    <property type="project" value="UniProtKB-KW"/>
</dbReference>
<dbReference type="GO" id="GO:0009252">
    <property type="term" value="P:peptidoglycan biosynthetic process"/>
    <property type="evidence" value="ECO:0007669"/>
    <property type="project" value="UniProtKB-UniRule"/>
</dbReference>
<keyword evidence="9 19" id="KW-0285">Flavoprotein</keyword>
<dbReference type="Pfam" id="PF02873">
    <property type="entry name" value="MurB_C"/>
    <property type="match status" value="1"/>
</dbReference>
<evidence type="ECO:0000256" key="10">
    <source>
        <dbReference type="ARBA" id="ARBA00022827"/>
    </source>
</evidence>
<dbReference type="UniPathway" id="UPA00219"/>
<dbReference type="GO" id="GO:0051301">
    <property type="term" value="P:cell division"/>
    <property type="evidence" value="ECO:0007669"/>
    <property type="project" value="UniProtKB-KW"/>
</dbReference>
<comment type="similarity">
    <text evidence="19">Belongs to the MurB family.</text>
</comment>
<dbReference type="RefSeq" id="WP_069479203.1">
    <property type="nucleotide sequence ID" value="NZ_CP017111.1"/>
</dbReference>
<evidence type="ECO:0000256" key="2">
    <source>
        <dbReference type="ARBA" id="ARBA00003921"/>
    </source>
</evidence>
<dbReference type="InterPro" id="IPR011601">
    <property type="entry name" value="MurB_C"/>
</dbReference>
<protein>
    <recommendedName>
        <fullName evidence="6 19">UDP-N-acetylenolpyruvoylglucosamine reductase</fullName>
        <ecNumber evidence="5 19">1.3.1.98</ecNumber>
    </recommendedName>
    <alternativeName>
        <fullName evidence="17 19">UDP-N-acetylmuramate dehydrogenase</fullName>
    </alternativeName>
</protein>
<dbReference type="Proteomes" id="UP000094609">
    <property type="component" value="Chromosome"/>
</dbReference>
<evidence type="ECO:0000256" key="17">
    <source>
        <dbReference type="ARBA" id="ARBA00031026"/>
    </source>
</evidence>
<dbReference type="STRING" id="1193502.SHALO_2938"/>
<evidence type="ECO:0000256" key="3">
    <source>
        <dbReference type="ARBA" id="ARBA00004496"/>
    </source>
</evidence>
<evidence type="ECO:0000256" key="19">
    <source>
        <dbReference type="HAMAP-Rule" id="MF_00037"/>
    </source>
</evidence>
<keyword evidence="7 19" id="KW-0963">Cytoplasm</keyword>
<dbReference type="KEGG" id="shal:SHALO_2938"/>
<keyword evidence="13 19" id="KW-0573">Peptidoglycan synthesis</keyword>
<evidence type="ECO:0000256" key="8">
    <source>
        <dbReference type="ARBA" id="ARBA00022618"/>
    </source>
</evidence>
<dbReference type="PATRIC" id="fig|1193502.14.peg.2974"/>
<keyword evidence="10 19" id="KW-0274">FAD</keyword>
<sequence length="257" mass="28197">MTKTVNFSTFSSIKIGPIVDVLLLDSLAPLPENYRLIGGANNLLVSPNPPPLAMLDKCFDFIRLEENVLHVGGATPSGKMLSFAKKHNLSGFELMQKLPGTLGGMIAMNAGLKEWEIFNNLSAIRTKQGWVEKAQIKHGYRFAKIEGVVYEATFTCKEGFDENLLAMFKQMRDNQPKEASAGSCFKNPVGNFAGKLIEEAGFKGKRVGAMMFSPVHANFLVNCGGGSYAQAIELIASVKEEVFKRFGVKLEEEIIIL</sequence>
<dbReference type="AlphaFoldDB" id="A0A1D7TNZ9"/>
<feature type="active site" evidence="19">
    <location>
        <position position="141"/>
    </location>
</feature>
<evidence type="ECO:0000313" key="21">
    <source>
        <dbReference type="EMBL" id="AOO66690.1"/>
    </source>
</evidence>
<evidence type="ECO:0000256" key="14">
    <source>
        <dbReference type="ARBA" id="ARBA00023002"/>
    </source>
</evidence>
<dbReference type="GO" id="GO:0071555">
    <property type="term" value="P:cell wall organization"/>
    <property type="evidence" value="ECO:0007669"/>
    <property type="project" value="UniProtKB-KW"/>
</dbReference>
<dbReference type="EMBL" id="CP017111">
    <property type="protein sequence ID" value="AOO66690.1"/>
    <property type="molecule type" value="Genomic_DNA"/>
</dbReference>
<evidence type="ECO:0000256" key="12">
    <source>
        <dbReference type="ARBA" id="ARBA00022960"/>
    </source>
</evidence>
<dbReference type="GO" id="GO:0008762">
    <property type="term" value="F:UDP-N-acetylmuramate dehydrogenase activity"/>
    <property type="evidence" value="ECO:0007669"/>
    <property type="project" value="UniProtKB-UniRule"/>
</dbReference>
<dbReference type="SUPFAM" id="SSF56194">
    <property type="entry name" value="Uridine diphospho-N-Acetylenolpyruvylglucosamine reductase, MurB, C-terminal domain"/>
    <property type="match status" value="1"/>
</dbReference>
<dbReference type="HAMAP" id="MF_00037">
    <property type="entry name" value="MurB"/>
    <property type="match status" value="1"/>
</dbReference>
<dbReference type="SUPFAM" id="SSF56176">
    <property type="entry name" value="FAD-binding/transporter-associated domain-like"/>
    <property type="match status" value="1"/>
</dbReference>
<dbReference type="GO" id="GO:0050660">
    <property type="term" value="F:flavin adenine dinucleotide binding"/>
    <property type="evidence" value="ECO:0007669"/>
    <property type="project" value="InterPro"/>
</dbReference>
<name>A0A1D7TNZ9_9BACT</name>
<evidence type="ECO:0000256" key="11">
    <source>
        <dbReference type="ARBA" id="ARBA00022857"/>
    </source>
</evidence>
<evidence type="ECO:0000256" key="4">
    <source>
        <dbReference type="ARBA" id="ARBA00004752"/>
    </source>
</evidence>
<comment type="pathway">
    <text evidence="4 19">Cell wall biogenesis; peptidoglycan biosynthesis.</text>
</comment>
<feature type="active site" evidence="19">
    <location>
        <position position="253"/>
    </location>
</feature>
<evidence type="ECO:0000256" key="1">
    <source>
        <dbReference type="ARBA" id="ARBA00001974"/>
    </source>
</evidence>
<keyword evidence="15 19" id="KW-0131">Cell cycle</keyword>
<evidence type="ECO:0000256" key="6">
    <source>
        <dbReference type="ARBA" id="ARBA00015188"/>
    </source>
</evidence>
<keyword evidence="22" id="KW-1185">Reference proteome</keyword>
<comment type="function">
    <text evidence="2 19">Cell wall formation.</text>
</comment>
<organism evidence="21 22">
    <name type="scientific">Sulfurospirillum halorespirans DSM 13726</name>
    <dbReference type="NCBI Taxonomy" id="1193502"/>
    <lineage>
        <taxon>Bacteria</taxon>
        <taxon>Pseudomonadati</taxon>
        <taxon>Campylobacterota</taxon>
        <taxon>Epsilonproteobacteria</taxon>
        <taxon>Campylobacterales</taxon>
        <taxon>Sulfurospirillaceae</taxon>
        <taxon>Sulfurospirillum</taxon>
    </lineage>
</organism>
<dbReference type="PANTHER" id="PTHR21071">
    <property type="entry name" value="UDP-N-ACETYLENOLPYRUVOYLGLUCOSAMINE REDUCTASE"/>
    <property type="match status" value="1"/>
</dbReference>
<dbReference type="Gene3D" id="3.30.465.10">
    <property type="match status" value="1"/>
</dbReference>
<dbReference type="PANTHER" id="PTHR21071:SF4">
    <property type="entry name" value="UDP-N-ACETYLENOLPYRUVOYLGLUCOSAMINE REDUCTASE"/>
    <property type="match status" value="1"/>
</dbReference>
<dbReference type="InterPro" id="IPR036635">
    <property type="entry name" value="MurB_C_sf"/>
</dbReference>
<keyword evidence="16 19" id="KW-0961">Cell wall biogenesis/degradation</keyword>
<reference evidence="22" key="1">
    <citation type="submission" date="2016-08" db="EMBL/GenBank/DDBJ databases">
        <title>Complete genome sequence of the organohalide-respiring Epsilonproteobacterium Sulfurospirillum halorespirans.</title>
        <authorList>
            <person name="Goris T."/>
            <person name="Zimmermann J."/>
            <person name="Schenz B."/>
            <person name="Lemos M."/>
            <person name="Hackermueller J."/>
            <person name="Diekert G."/>
        </authorList>
    </citation>
    <scope>NUCLEOTIDE SEQUENCE [LARGE SCALE GENOMIC DNA]</scope>
    <source>
        <strain>DSM 13726</strain>
        <strain evidence="22">PCE-M2</strain>
    </source>
</reference>
<evidence type="ECO:0000313" key="22">
    <source>
        <dbReference type="Proteomes" id="UP000094609"/>
    </source>
</evidence>
<proteinExistence type="inferred from homology"/>
<evidence type="ECO:0000259" key="20">
    <source>
        <dbReference type="Pfam" id="PF02873"/>
    </source>
</evidence>
<keyword evidence="11 19" id="KW-0521">NADP</keyword>
<dbReference type="InterPro" id="IPR036318">
    <property type="entry name" value="FAD-bd_PCMH-like_sf"/>
</dbReference>
<feature type="active site" description="Proton donor" evidence="19">
    <location>
        <position position="183"/>
    </location>
</feature>
<dbReference type="EC" id="1.3.1.98" evidence="5 19"/>
<dbReference type="NCBIfam" id="NF010479">
    <property type="entry name" value="PRK13904.1"/>
    <property type="match status" value="1"/>
</dbReference>
<feature type="domain" description="UDP-N-acetylenolpyruvoylglucosamine reductase C-terminal" evidence="20">
    <location>
        <begin position="169"/>
        <end position="256"/>
    </location>
</feature>